<keyword evidence="1" id="KW-1185">Reference proteome</keyword>
<protein>
    <submittedName>
        <fullName evidence="2">Uncharacterized protein</fullName>
    </submittedName>
</protein>
<dbReference type="AlphaFoldDB" id="A0AAF3FET0"/>
<sequence>MTVFGICIDQKSGWRLVHDFQQPFERSSSSKWPFLVFPTPVLLLFVAAKAIEEKSTSTFQSYRHFTTLVKTSSLLEDYQAHAYEYKILIVGPN</sequence>
<evidence type="ECO:0000313" key="2">
    <source>
        <dbReference type="WBParaSite" id="MBELARI_LOCUS5313"/>
    </source>
</evidence>
<evidence type="ECO:0000313" key="1">
    <source>
        <dbReference type="Proteomes" id="UP000887575"/>
    </source>
</evidence>
<accession>A0AAF3FET0</accession>
<dbReference type="Proteomes" id="UP000887575">
    <property type="component" value="Unassembled WGS sequence"/>
</dbReference>
<dbReference type="WBParaSite" id="MBELARI_LOCUS5313">
    <property type="protein sequence ID" value="MBELARI_LOCUS5313"/>
    <property type="gene ID" value="MBELARI_LOCUS5313"/>
</dbReference>
<organism evidence="1 2">
    <name type="scientific">Mesorhabditis belari</name>
    <dbReference type="NCBI Taxonomy" id="2138241"/>
    <lineage>
        <taxon>Eukaryota</taxon>
        <taxon>Metazoa</taxon>
        <taxon>Ecdysozoa</taxon>
        <taxon>Nematoda</taxon>
        <taxon>Chromadorea</taxon>
        <taxon>Rhabditida</taxon>
        <taxon>Rhabditina</taxon>
        <taxon>Rhabditomorpha</taxon>
        <taxon>Rhabditoidea</taxon>
        <taxon>Rhabditidae</taxon>
        <taxon>Mesorhabditinae</taxon>
        <taxon>Mesorhabditis</taxon>
    </lineage>
</organism>
<name>A0AAF3FET0_9BILA</name>
<proteinExistence type="predicted"/>
<reference evidence="2" key="1">
    <citation type="submission" date="2024-02" db="UniProtKB">
        <authorList>
            <consortium name="WormBaseParasite"/>
        </authorList>
    </citation>
    <scope>IDENTIFICATION</scope>
</reference>